<organism evidence="1 2">
    <name type="scientific">Pseudidiomarina atlantica</name>
    <dbReference type="NCBI Taxonomy" id="1517416"/>
    <lineage>
        <taxon>Bacteria</taxon>
        <taxon>Pseudomonadati</taxon>
        <taxon>Pseudomonadota</taxon>
        <taxon>Gammaproteobacteria</taxon>
        <taxon>Alteromonadales</taxon>
        <taxon>Idiomarinaceae</taxon>
        <taxon>Pseudidiomarina</taxon>
    </lineage>
</organism>
<proteinExistence type="predicted"/>
<keyword evidence="2" id="KW-1185">Reference proteome</keyword>
<dbReference type="EMBL" id="JPIN01000005">
    <property type="protein sequence ID" value="KFZ29176.1"/>
    <property type="molecule type" value="Genomic_DNA"/>
</dbReference>
<accession>A0A094J9B3</accession>
<evidence type="ECO:0000313" key="1">
    <source>
        <dbReference type="EMBL" id="KFZ29176.1"/>
    </source>
</evidence>
<protein>
    <submittedName>
        <fullName evidence="1">Uncharacterized protein</fullName>
    </submittedName>
</protein>
<reference evidence="1 2" key="1">
    <citation type="submission" date="2014-06" db="EMBL/GenBank/DDBJ databases">
        <title>Draft genome sequence of Idiomarina sp. MCCC 1A10513.</title>
        <authorList>
            <person name="Du J."/>
            <person name="Lai Q."/>
            <person name="Shao Z."/>
        </authorList>
    </citation>
    <scope>NUCLEOTIDE SEQUENCE [LARGE SCALE GENOMIC DNA]</scope>
    <source>
        <strain evidence="1 2">MCCC 1A10513</strain>
    </source>
</reference>
<dbReference type="OrthoDB" id="6236187at2"/>
<evidence type="ECO:0000313" key="2">
    <source>
        <dbReference type="Proteomes" id="UP000053718"/>
    </source>
</evidence>
<dbReference type="STRING" id="1517416.IDAT_05740"/>
<dbReference type="Proteomes" id="UP000053718">
    <property type="component" value="Unassembled WGS sequence"/>
</dbReference>
<dbReference type="eggNOG" id="ENOG5033FTC">
    <property type="taxonomic scope" value="Bacteria"/>
</dbReference>
<sequence>MAETTERPQQTKPPLSARLASLVWRVNQQLQWLQGSSATPSVAPKRRVPCLVLGRGLYQEAWQSYNIRSASALKKILQQKAQPQQLQFIGPWQDNQRRVLTLTLNADAMPLRDKAYVLLPESLVLGAALPRGLYQINDAGQNYFFYQQEKQWQTLLQSKLVNDANKARLALGCSSEMPLKELTPAQLQALIPKGVSKLGLAYWQQGWQGNTAATGSKQPLPWPQLMATVAIIGASYLALSSGYLLVKQQLLSSQLETIQPQVSELLQQQSRLQQARSNLAQLNDQLNDGAYVNQFWQLIAQASENGTTISYVTSDAARITIGGESPDALALLKRLHALPQVEAAEFAAPVRDNRGVQAFRIDVILKASTQESQA</sequence>
<name>A0A094J9B3_9GAMM</name>
<gene>
    <name evidence="1" type="ORF">IDAT_05740</name>
</gene>
<comment type="caution">
    <text evidence="1">The sequence shown here is derived from an EMBL/GenBank/DDBJ whole genome shotgun (WGS) entry which is preliminary data.</text>
</comment>
<dbReference type="AlphaFoldDB" id="A0A094J9B3"/>
<dbReference type="RefSeq" id="WP_034731668.1">
    <property type="nucleotide sequence ID" value="NZ_JPIN01000005.1"/>
</dbReference>